<dbReference type="SUPFAM" id="SSF57903">
    <property type="entry name" value="FYVE/PHD zinc finger"/>
    <property type="match status" value="1"/>
</dbReference>
<dbReference type="PANTHER" id="PTHR12673">
    <property type="entry name" value="FACIOGENITAL DYSPLASIA PROTEIN"/>
    <property type="match status" value="1"/>
</dbReference>
<dbReference type="SMART" id="SM00064">
    <property type="entry name" value="FYVE"/>
    <property type="match status" value="1"/>
</dbReference>
<dbReference type="GO" id="GO:0008270">
    <property type="term" value="F:zinc ion binding"/>
    <property type="evidence" value="ECO:0007669"/>
    <property type="project" value="UniProtKB-KW"/>
</dbReference>
<evidence type="ECO:0000259" key="10">
    <source>
        <dbReference type="PROSITE" id="PS50010"/>
    </source>
</evidence>
<evidence type="ECO:0000256" key="8">
    <source>
        <dbReference type="PROSITE-ProRule" id="PRU00091"/>
    </source>
</evidence>
<organism evidence="12 13">
    <name type="scientific">Acaulospora morrowiae</name>
    <dbReference type="NCBI Taxonomy" id="94023"/>
    <lineage>
        <taxon>Eukaryota</taxon>
        <taxon>Fungi</taxon>
        <taxon>Fungi incertae sedis</taxon>
        <taxon>Mucoromycota</taxon>
        <taxon>Glomeromycotina</taxon>
        <taxon>Glomeromycetes</taxon>
        <taxon>Diversisporales</taxon>
        <taxon>Acaulosporaceae</taxon>
        <taxon>Acaulospora</taxon>
    </lineage>
</organism>
<dbReference type="Gene3D" id="1.20.900.10">
    <property type="entry name" value="Dbl homology (DH) domain"/>
    <property type="match status" value="1"/>
</dbReference>
<evidence type="ECO:0000256" key="5">
    <source>
        <dbReference type="ARBA" id="ARBA00022771"/>
    </source>
</evidence>
<dbReference type="InterPro" id="IPR000219">
    <property type="entry name" value="DH_dom"/>
</dbReference>
<dbReference type="GO" id="GO:0005737">
    <property type="term" value="C:cytoplasm"/>
    <property type="evidence" value="ECO:0007669"/>
    <property type="project" value="TreeGrafter"/>
</dbReference>
<dbReference type="InterPro" id="IPR051092">
    <property type="entry name" value="FYVE_RhoGEF_PH"/>
</dbReference>
<proteinExistence type="predicted"/>
<dbReference type="InterPro" id="IPR011011">
    <property type="entry name" value="Znf_FYVE_PHD"/>
</dbReference>
<accession>A0A9N9NCZ1</accession>
<evidence type="ECO:0000256" key="6">
    <source>
        <dbReference type="ARBA" id="ARBA00022833"/>
    </source>
</evidence>
<keyword evidence="4" id="KW-0479">Metal-binding</keyword>
<dbReference type="GO" id="GO:0005085">
    <property type="term" value="F:guanyl-nucleotide exchange factor activity"/>
    <property type="evidence" value="ECO:0007669"/>
    <property type="project" value="UniProtKB-KW"/>
</dbReference>
<reference evidence="12" key="1">
    <citation type="submission" date="2021-06" db="EMBL/GenBank/DDBJ databases">
        <authorList>
            <person name="Kallberg Y."/>
            <person name="Tangrot J."/>
            <person name="Rosling A."/>
        </authorList>
    </citation>
    <scope>NUCLEOTIDE SEQUENCE</scope>
    <source>
        <strain evidence="12">CL551</strain>
    </source>
</reference>
<dbReference type="InterPro" id="IPR017455">
    <property type="entry name" value="Znf_FYVE-rel"/>
</dbReference>
<dbReference type="InterPro" id="IPR055251">
    <property type="entry name" value="SOS1_NGEF_PH"/>
</dbReference>
<dbReference type="InterPro" id="IPR035899">
    <property type="entry name" value="DBL_dom_sf"/>
</dbReference>
<dbReference type="Proteomes" id="UP000789342">
    <property type="component" value="Unassembled WGS sequence"/>
</dbReference>
<dbReference type="EMBL" id="CAJVPV010024296">
    <property type="protein sequence ID" value="CAG8726080.1"/>
    <property type="molecule type" value="Genomic_DNA"/>
</dbReference>
<evidence type="ECO:0000313" key="13">
    <source>
        <dbReference type="Proteomes" id="UP000789342"/>
    </source>
</evidence>
<evidence type="ECO:0000259" key="9">
    <source>
        <dbReference type="PROSITE" id="PS50003"/>
    </source>
</evidence>
<keyword evidence="3" id="KW-0344">Guanine-nucleotide releasing factor</keyword>
<dbReference type="OrthoDB" id="660555at2759"/>
<name>A0A9N9NCZ1_9GLOM</name>
<evidence type="ECO:0000259" key="11">
    <source>
        <dbReference type="PROSITE" id="PS50178"/>
    </source>
</evidence>
<feature type="non-terminal residue" evidence="12">
    <location>
        <position position="1"/>
    </location>
</feature>
<feature type="non-terminal residue" evidence="12">
    <location>
        <position position="576"/>
    </location>
</feature>
<comment type="subcellular location">
    <subcellularLocation>
        <location evidence="1">Cytoplasm</location>
        <location evidence="1">Cytoskeleton</location>
    </subcellularLocation>
</comment>
<evidence type="ECO:0000256" key="1">
    <source>
        <dbReference type="ARBA" id="ARBA00004245"/>
    </source>
</evidence>
<feature type="domain" description="PH" evidence="9">
    <location>
        <begin position="318"/>
        <end position="414"/>
    </location>
</feature>
<keyword evidence="13" id="KW-1185">Reference proteome</keyword>
<evidence type="ECO:0000313" key="12">
    <source>
        <dbReference type="EMBL" id="CAG8726080.1"/>
    </source>
</evidence>
<protein>
    <submittedName>
        <fullName evidence="12">67_t:CDS:1</fullName>
    </submittedName>
</protein>
<dbReference type="Pfam" id="PF22697">
    <property type="entry name" value="SOS1_NGEF_PH"/>
    <property type="match status" value="1"/>
</dbReference>
<dbReference type="PROSITE" id="PS50178">
    <property type="entry name" value="ZF_FYVE"/>
    <property type="match status" value="1"/>
</dbReference>
<keyword evidence="7" id="KW-0206">Cytoskeleton</keyword>
<keyword evidence="5 8" id="KW-0863">Zinc-finger</keyword>
<keyword evidence="2" id="KW-0963">Cytoplasm</keyword>
<dbReference type="InterPro" id="IPR011993">
    <property type="entry name" value="PH-like_dom_sf"/>
</dbReference>
<dbReference type="PROSITE" id="PS50003">
    <property type="entry name" value="PH_DOMAIN"/>
    <property type="match status" value="1"/>
</dbReference>
<dbReference type="CDD" id="cd00160">
    <property type="entry name" value="RhoGEF"/>
    <property type="match status" value="1"/>
</dbReference>
<dbReference type="GO" id="GO:0005856">
    <property type="term" value="C:cytoskeleton"/>
    <property type="evidence" value="ECO:0007669"/>
    <property type="project" value="UniProtKB-SubCell"/>
</dbReference>
<feature type="domain" description="FYVE-type" evidence="11">
    <location>
        <begin position="453"/>
        <end position="506"/>
    </location>
</feature>
<sequence length="576" mass="66705">DDATPRRASMPFLSHVPSSPTALTEDAIRKVEAKEFELELYRSRSKIKRGDAHMLSVPSTSHNNIFNARVSKASIRMSLNTRMQKRLNIALEIINTERHYVECLLLVQKLFLGPLVESLSTENPILTKRSINEIFANLPDLINVNTELLRRLEERIAGPINEDEEDDVEFEFWDPESGKLGDIFLNMAPFFKMYSVYVKNFNSALAVIDVQLRDNPQFSEFYRNVIKTGQCKGLTLQAYLIMPVQRIPRYRMLLEDLLKKTAETHSDYLNLRKAYQVIEHVATFVNETIRQHEMFITMLEIQKSLIGFDEALLIPGRRFIKRGTVKKICRRNHQQREFFLFSDVLIYASPTLIDNMYTFHRKLDLEDVMVLGADDIDDEKNAFQILSPRKSFIVYADTPKDKDSWISVIRETKDEYLSAKRTLKIDGSSWLERKDSHKKRVVESYHAPLWVPDSKADRCMNCSEEFTIFRRKHHCRACGKNFVIPGSNENEDQMARACDPCFFTMFPDALQDEDLAPGILVWKQAGGHSRNSSETKSNKCSASNAVLPHFKSIHEAIVAKRCELCLIDFNIFRWRV</sequence>
<evidence type="ECO:0000256" key="2">
    <source>
        <dbReference type="ARBA" id="ARBA00022490"/>
    </source>
</evidence>
<dbReference type="SMART" id="SM00325">
    <property type="entry name" value="RhoGEF"/>
    <property type="match status" value="1"/>
</dbReference>
<evidence type="ECO:0000256" key="3">
    <source>
        <dbReference type="ARBA" id="ARBA00022658"/>
    </source>
</evidence>
<dbReference type="InterPro" id="IPR000306">
    <property type="entry name" value="Znf_FYVE"/>
</dbReference>
<dbReference type="SMART" id="SM00233">
    <property type="entry name" value="PH"/>
    <property type="match status" value="1"/>
</dbReference>
<dbReference type="PROSITE" id="PS50010">
    <property type="entry name" value="DH_2"/>
    <property type="match status" value="1"/>
</dbReference>
<dbReference type="Pfam" id="PF01363">
    <property type="entry name" value="FYVE"/>
    <property type="match status" value="1"/>
</dbReference>
<dbReference type="InterPro" id="IPR013083">
    <property type="entry name" value="Znf_RING/FYVE/PHD"/>
</dbReference>
<dbReference type="Gene3D" id="2.30.29.30">
    <property type="entry name" value="Pleckstrin-homology domain (PH domain)/Phosphotyrosine-binding domain (PTB)"/>
    <property type="match status" value="1"/>
</dbReference>
<keyword evidence="6" id="KW-0862">Zinc</keyword>
<dbReference type="SUPFAM" id="SSF50729">
    <property type="entry name" value="PH domain-like"/>
    <property type="match status" value="1"/>
</dbReference>
<dbReference type="InterPro" id="IPR001849">
    <property type="entry name" value="PH_domain"/>
</dbReference>
<evidence type="ECO:0000256" key="4">
    <source>
        <dbReference type="ARBA" id="ARBA00022723"/>
    </source>
</evidence>
<dbReference type="AlphaFoldDB" id="A0A9N9NCZ1"/>
<dbReference type="Gene3D" id="3.30.40.10">
    <property type="entry name" value="Zinc/RING finger domain, C3HC4 (zinc finger)"/>
    <property type="match status" value="1"/>
</dbReference>
<feature type="domain" description="DH" evidence="10">
    <location>
        <begin position="85"/>
        <end position="288"/>
    </location>
</feature>
<dbReference type="SUPFAM" id="SSF48065">
    <property type="entry name" value="DBL homology domain (DH-domain)"/>
    <property type="match status" value="1"/>
</dbReference>
<gene>
    <name evidence="12" type="ORF">AMORRO_LOCUS13666</name>
</gene>
<comment type="caution">
    <text evidence="12">The sequence shown here is derived from an EMBL/GenBank/DDBJ whole genome shotgun (WGS) entry which is preliminary data.</text>
</comment>
<evidence type="ECO:0000256" key="7">
    <source>
        <dbReference type="ARBA" id="ARBA00023212"/>
    </source>
</evidence>
<dbReference type="PANTHER" id="PTHR12673:SF159">
    <property type="entry name" value="LD03170P"/>
    <property type="match status" value="1"/>
</dbReference>
<dbReference type="Pfam" id="PF00621">
    <property type="entry name" value="RhoGEF"/>
    <property type="match status" value="1"/>
</dbReference>